<dbReference type="Proteomes" id="UP000886501">
    <property type="component" value="Unassembled WGS sequence"/>
</dbReference>
<accession>A0ACB6ZWH3</accession>
<gene>
    <name evidence="1" type="ORF">BDM02DRAFT_37014</name>
</gene>
<keyword evidence="2" id="KW-1185">Reference proteome</keyword>
<reference evidence="1" key="2">
    <citation type="journal article" date="2020" name="Nat. Commun.">
        <title>Large-scale genome sequencing of mycorrhizal fungi provides insights into the early evolution of symbiotic traits.</title>
        <authorList>
            <person name="Miyauchi S."/>
            <person name="Kiss E."/>
            <person name="Kuo A."/>
            <person name="Drula E."/>
            <person name="Kohler A."/>
            <person name="Sanchez-Garcia M."/>
            <person name="Morin E."/>
            <person name="Andreopoulos B."/>
            <person name="Barry K.W."/>
            <person name="Bonito G."/>
            <person name="Buee M."/>
            <person name="Carver A."/>
            <person name="Chen C."/>
            <person name="Cichocki N."/>
            <person name="Clum A."/>
            <person name="Culley D."/>
            <person name="Crous P.W."/>
            <person name="Fauchery L."/>
            <person name="Girlanda M."/>
            <person name="Hayes R.D."/>
            <person name="Keri Z."/>
            <person name="LaButti K."/>
            <person name="Lipzen A."/>
            <person name="Lombard V."/>
            <person name="Magnuson J."/>
            <person name="Maillard F."/>
            <person name="Murat C."/>
            <person name="Nolan M."/>
            <person name="Ohm R.A."/>
            <person name="Pangilinan J."/>
            <person name="Pereira M.F."/>
            <person name="Perotto S."/>
            <person name="Peter M."/>
            <person name="Pfister S."/>
            <person name="Riley R."/>
            <person name="Sitrit Y."/>
            <person name="Stielow J.B."/>
            <person name="Szollosi G."/>
            <person name="Zifcakova L."/>
            <person name="Stursova M."/>
            <person name="Spatafora J.W."/>
            <person name="Tedersoo L."/>
            <person name="Vaario L.M."/>
            <person name="Yamada A."/>
            <person name="Yan M."/>
            <person name="Wang P."/>
            <person name="Xu J."/>
            <person name="Bruns T."/>
            <person name="Baldrian P."/>
            <person name="Vilgalys R."/>
            <person name="Dunand C."/>
            <person name="Henrissat B."/>
            <person name="Grigoriev I.V."/>
            <person name="Hibbett D."/>
            <person name="Nagy L.G."/>
            <person name="Martin F.M."/>
        </authorList>
    </citation>
    <scope>NUCLEOTIDE SEQUENCE</scope>
    <source>
        <strain evidence="1">P2</strain>
    </source>
</reference>
<reference evidence="1" key="1">
    <citation type="submission" date="2019-10" db="EMBL/GenBank/DDBJ databases">
        <authorList>
            <consortium name="DOE Joint Genome Institute"/>
            <person name="Kuo A."/>
            <person name="Miyauchi S."/>
            <person name="Kiss E."/>
            <person name="Drula E."/>
            <person name="Kohler A."/>
            <person name="Sanchez-Garcia M."/>
            <person name="Andreopoulos B."/>
            <person name="Barry K.W."/>
            <person name="Bonito G."/>
            <person name="Buee M."/>
            <person name="Carver A."/>
            <person name="Chen C."/>
            <person name="Cichocki N."/>
            <person name="Clum A."/>
            <person name="Culley D."/>
            <person name="Crous P.W."/>
            <person name="Fauchery L."/>
            <person name="Girlanda M."/>
            <person name="Hayes R."/>
            <person name="Keri Z."/>
            <person name="Labutti K."/>
            <person name="Lipzen A."/>
            <person name="Lombard V."/>
            <person name="Magnuson J."/>
            <person name="Maillard F."/>
            <person name="Morin E."/>
            <person name="Murat C."/>
            <person name="Nolan M."/>
            <person name="Ohm R."/>
            <person name="Pangilinan J."/>
            <person name="Pereira M."/>
            <person name="Perotto S."/>
            <person name="Peter M."/>
            <person name="Riley R."/>
            <person name="Sitrit Y."/>
            <person name="Stielow B."/>
            <person name="Szollosi G."/>
            <person name="Zifcakova L."/>
            <person name="Stursova M."/>
            <person name="Spatafora J.W."/>
            <person name="Tedersoo L."/>
            <person name="Vaario L.-M."/>
            <person name="Yamada A."/>
            <person name="Yan M."/>
            <person name="Wang P."/>
            <person name="Xu J."/>
            <person name="Bruns T."/>
            <person name="Baldrian P."/>
            <person name="Vilgalys R."/>
            <person name="Henrissat B."/>
            <person name="Grigoriev I.V."/>
            <person name="Hibbett D."/>
            <person name="Nagy L.G."/>
            <person name="Martin F.M."/>
        </authorList>
    </citation>
    <scope>NUCLEOTIDE SEQUENCE</scope>
    <source>
        <strain evidence="1">P2</strain>
    </source>
</reference>
<comment type="caution">
    <text evidence="1">The sequence shown here is derived from an EMBL/GenBank/DDBJ whole genome shotgun (WGS) entry which is preliminary data.</text>
</comment>
<protein>
    <submittedName>
        <fullName evidence="1">Uncharacterized protein</fullName>
    </submittedName>
</protein>
<proteinExistence type="predicted"/>
<evidence type="ECO:0000313" key="1">
    <source>
        <dbReference type="EMBL" id="KAF9654175.1"/>
    </source>
</evidence>
<evidence type="ECO:0000313" key="2">
    <source>
        <dbReference type="Proteomes" id="UP000886501"/>
    </source>
</evidence>
<sequence length="245" mass="28170">MSGTGDPMLTNMGEKDVAVAMTENIAEVDHLVVEVVLRDEEEGAGDTGQTRTMVTDDPLLTMAPTHFPHLRRHTLLTQHHLSLLRHRTHNLLHPLRYHLSLRPLQSTIDSNKLVKCSSCSQLLNSLAALVELHNRRRQRHLNRLRDLSIINSLLLLTTLESLPSTRPHRNSYLFKADHRRVTLGFHPACWQRFRHPLQCLDRLHIRKCLDRHHQCPEGTACHHPQVPLQPMDNLNIKTGDHCHFS</sequence>
<dbReference type="EMBL" id="MU117961">
    <property type="protein sequence ID" value="KAF9654175.1"/>
    <property type="molecule type" value="Genomic_DNA"/>
</dbReference>
<organism evidence="1 2">
    <name type="scientific">Thelephora ganbajun</name>
    <name type="common">Ganba fungus</name>
    <dbReference type="NCBI Taxonomy" id="370292"/>
    <lineage>
        <taxon>Eukaryota</taxon>
        <taxon>Fungi</taxon>
        <taxon>Dikarya</taxon>
        <taxon>Basidiomycota</taxon>
        <taxon>Agaricomycotina</taxon>
        <taxon>Agaricomycetes</taxon>
        <taxon>Thelephorales</taxon>
        <taxon>Thelephoraceae</taxon>
        <taxon>Thelephora</taxon>
    </lineage>
</organism>
<name>A0ACB6ZWH3_THEGA</name>